<keyword evidence="10" id="KW-0812">Transmembrane</keyword>
<organism evidence="11 12">
    <name type="scientific">Diplocarpon coronariae</name>
    <dbReference type="NCBI Taxonomy" id="2795749"/>
    <lineage>
        <taxon>Eukaryota</taxon>
        <taxon>Fungi</taxon>
        <taxon>Dikarya</taxon>
        <taxon>Ascomycota</taxon>
        <taxon>Pezizomycotina</taxon>
        <taxon>Leotiomycetes</taxon>
        <taxon>Helotiales</taxon>
        <taxon>Drepanopezizaceae</taxon>
        <taxon>Diplocarpon</taxon>
    </lineage>
</organism>
<keyword evidence="10" id="KW-1133">Transmembrane helix</keyword>
<dbReference type="OrthoDB" id="1470350at2759"/>
<accession>A0A218ZEA3</accession>
<evidence type="ECO:0000256" key="7">
    <source>
        <dbReference type="ARBA" id="ARBA00023033"/>
    </source>
</evidence>
<protein>
    <submittedName>
        <fullName evidence="11">Cytochrome P450 alkane hydroxylase</fullName>
    </submittedName>
</protein>
<evidence type="ECO:0000256" key="3">
    <source>
        <dbReference type="ARBA" id="ARBA00022617"/>
    </source>
</evidence>
<keyword evidence="3 8" id="KW-0349">Heme</keyword>
<dbReference type="SUPFAM" id="SSF48264">
    <property type="entry name" value="Cytochrome P450"/>
    <property type="match status" value="1"/>
</dbReference>
<comment type="similarity">
    <text evidence="2 9">Belongs to the cytochrome P450 family.</text>
</comment>
<dbReference type="PROSITE" id="PS00086">
    <property type="entry name" value="CYTOCHROME_P450"/>
    <property type="match status" value="1"/>
</dbReference>
<dbReference type="InterPro" id="IPR047146">
    <property type="entry name" value="Cyt_P450_E_CYP52_fungi"/>
</dbReference>
<name>A0A218ZEA3_9HELO</name>
<comment type="caution">
    <text evidence="11">The sequence shown here is derived from an EMBL/GenBank/DDBJ whole genome shotgun (WGS) entry which is preliminary data.</text>
</comment>
<evidence type="ECO:0000313" key="11">
    <source>
        <dbReference type="EMBL" id="OWP06318.1"/>
    </source>
</evidence>
<reference evidence="11 12" key="1">
    <citation type="submission" date="2017-04" db="EMBL/GenBank/DDBJ databases">
        <title>Draft genome sequence of Marssonina coronaria NL1: causal agent of apple blotch.</title>
        <authorList>
            <person name="Cheng Q."/>
        </authorList>
    </citation>
    <scope>NUCLEOTIDE SEQUENCE [LARGE SCALE GENOMIC DNA]</scope>
    <source>
        <strain evidence="11 12">NL1</strain>
    </source>
</reference>
<keyword evidence="12" id="KW-1185">Reference proteome</keyword>
<comment type="cofactor">
    <cofactor evidence="1 8">
        <name>heme</name>
        <dbReference type="ChEBI" id="CHEBI:30413"/>
    </cofactor>
</comment>
<dbReference type="Gene3D" id="1.10.630.10">
    <property type="entry name" value="Cytochrome P450"/>
    <property type="match status" value="1"/>
</dbReference>
<dbReference type="PRINTS" id="PR01239">
    <property type="entry name" value="EP450IICYP52"/>
</dbReference>
<dbReference type="InterPro" id="IPR002974">
    <property type="entry name" value="Cyt_P450_E_CYP52_ascomycetes"/>
</dbReference>
<dbReference type="AlphaFoldDB" id="A0A218ZEA3"/>
<dbReference type="InterPro" id="IPR036396">
    <property type="entry name" value="Cyt_P450_sf"/>
</dbReference>
<evidence type="ECO:0000256" key="10">
    <source>
        <dbReference type="SAM" id="Phobius"/>
    </source>
</evidence>
<keyword evidence="6 8" id="KW-0408">Iron</keyword>
<dbReference type="PANTHER" id="PTHR24287">
    <property type="entry name" value="P450, PUTATIVE (EUROFUNG)-RELATED"/>
    <property type="match status" value="1"/>
</dbReference>
<dbReference type="InterPro" id="IPR002402">
    <property type="entry name" value="Cyt_P450_E_grp-II"/>
</dbReference>
<dbReference type="Pfam" id="PF00067">
    <property type="entry name" value="p450"/>
    <property type="match status" value="1"/>
</dbReference>
<evidence type="ECO:0000313" key="12">
    <source>
        <dbReference type="Proteomes" id="UP000242519"/>
    </source>
</evidence>
<feature type="binding site" description="axial binding residue" evidence="8">
    <location>
        <position position="471"/>
    </location>
    <ligand>
        <name>heme</name>
        <dbReference type="ChEBI" id="CHEBI:30413"/>
    </ligand>
    <ligandPart>
        <name>Fe</name>
        <dbReference type="ChEBI" id="CHEBI:18248"/>
    </ligandPart>
</feature>
<dbReference type="CDD" id="cd11063">
    <property type="entry name" value="CYP52"/>
    <property type="match status" value="1"/>
</dbReference>
<evidence type="ECO:0000256" key="4">
    <source>
        <dbReference type="ARBA" id="ARBA00022723"/>
    </source>
</evidence>
<evidence type="ECO:0000256" key="1">
    <source>
        <dbReference type="ARBA" id="ARBA00001971"/>
    </source>
</evidence>
<dbReference type="PRINTS" id="PR00385">
    <property type="entry name" value="P450"/>
</dbReference>
<gene>
    <name evidence="11" type="ORF">B2J93_4934</name>
</gene>
<dbReference type="EMBL" id="MZNU01000050">
    <property type="protein sequence ID" value="OWP06318.1"/>
    <property type="molecule type" value="Genomic_DNA"/>
</dbReference>
<dbReference type="GO" id="GO:0020037">
    <property type="term" value="F:heme binding"/>
    <property type="evidence" value="ECO:0007669"/>
    <property type="project" value="InterPro"/>
</dbReference>
<keyword evidence="4 8" id="KW-0479">Metal-binding</keyword>
<keyword evidence="5 9" id="KW-0560">Oxidoreductase</keyword>
<keyword evidence="10" id="KW-0472">Membrane</keyword>
<keyword evidence="7 9" id="KW-0503">Monooxygenase</keyword>
<dbReference type="PRINTS" id="PR00464">
    <property type="entry name" value="EP450II"/>
</dbReference>
<dbReference type="STRING" id="503106.A0A218ZEA3"/>
<dbReference type="PANTHER" id="PTHR24287:SF1">
    <property type="entry name" value="P450, PUTATIVE (EUROFUNG)-RELATED"/>
    <property type="match status" value="1"/>
</dbReference>
<dbReference type="InterPro" id="IPR017972">
    <property type="entry name" value="Cyt_P450_CS"/>
</dbReference>
<evidence type="ECO:0000256" key="9">
    <source>
        <dbReference type="RuleBase" id="RU000461"/>
    </source>
</evidence>
<dbReference type="InterPro" id="IPR001128">
    <property type="entry name" value="Cyt_P450"/>
</dbReference>
<sequence length="525" mass="59387">MQPSVAIAALWTVASYIIYLFVSSSLRSRRQAVRARELKCEEPPFQKNRFPFGVEHVVRALAADRNKQFPVDTIKRMSDVGAITYRYSVLGNRNIFTADEKNIQAILATQFRDFDLGPTRRGNFWPLLGNGIFTQDGAGWEHSRAMMRPQFAREQVSDLEMTERHVQNMMKALEVELGPDSWIDSVDLQVLFFRLTLDSATEFLFGESVDSQLRLLPGYEDGDGKSGGLLSADFASAFDKGQAALATRGRFGDLYYLCRPKGFQEACRTCHGFIDHFVRLALSKDLGEEGLAKGPKEKYVFLEALASQTQDPIELRSQLLNILLAGRDTTASLLGWLFFNLAQDPARYAKLRDVIIAEFGTYDHPREITFSRMKGCQYLQHCNSETLRLYPVVPINGRFANRDTTIPRGGGKDGQSRIFIPQGTTVDYSVHAMHRRRDLWGEDAEEFRPERFQSRKPGWEFLPFNGGPRICIGQQFALTESSYVTVRLIQRFDKLESVQTDPIARHNLTLTNCSGNGVQVRAHAA</sequence>
<dbReference type="GO" id="GO:0005506">
    <property type="term" value="F:iron ion binding"/>
    <property type="evidence" value="ECO:0007669"/>
    <property type="project" value="InterPro"/>
</dbReference>
<evidence type="ECO:0000256" key="8">
    <source>
        <dbReference type="PIRSR" id="PIRSR602402-1"/>
    </source>
</evidence>
<dbReference type="GO" id="GO:0016712">
    <property type="term" value="F:oxidoreductase activity, acting on paired donors, with incorporation or reduction of molecular oxygen, reduced flavin or flavoprotein as one donor, and incorporation of one atom of oxygen"/>
    <property type="evidence" value="ECO:0007669"/>
    <property type="project" value="InterPro"/>
</dbReference>
<evidence type="ECO:0000256" key="6">
    <source>
        <dbReference type="ARBA" id="ARBA00023004"/>
    </source>
</evidence>
<dbReference type="Proteomes" id="UP000242519">
    <property type="component" value="Unassembled WGS sequence"/>
</dbReference>
<feature type="transmembrane region" description="Helical" evidence="10">
    <location>
        <begin position="6"/>
        <end position="26"/>
    </location>
</feature>
<dbReference type="InParanoid" id="A0A218ZEA3"/>
<evidence type="ECO:0000256" key="2">
    <source>
        <dbReference type="ARBA" id="ARBA00010617"/>
    </source>
</evidence>
<evidence type="ECO:0000256" key="5">
    <source>
        <dbReference type="ARBA" id="ARBA00023002"/>
    </source>
</evidence>
<proteinExistence type="inferred from homology"/>